<comment type="caution">
    <text evidence="2">The sequence shown here is derived from an EMBL/GenBank/DDBJ whole genome shotgun (WGS) entry which is preliminary data.</text>
</comment>
<sequence>MPSVVRGPKERRRNAYVDPSQQGLAADNYCRLVLKTSVDSSFRRRPKSTTLLHEPCRERAGTEVGRSLSTFPIAFRFQFKARYKAIWTKSSPTTAARGSASSSDQANDRSRALKTFRPLRTDVCCRPACAQRGGPSSNICLPHASAARTQSRGARQHRRKALVVPSNSAYRLEPSAHAPRGRHGRIHSVLTHMYL</sequence>
<accession>A0A9P3LLH3</accession>
<evidence type="ECO:0000256" key="1">
    <source>
        <dbReference type="SAM" id="MobiDB-lite"/>
    </source>
</evidence>
<evidence type="ECO:0000313" key="3">
    <source>
        <dbReference type="Proteomes" id="UP000703269"/>
    </source>
</evidence>
<evidence type="ECO:0000313" key="2">
    <source>
        <dbReference type="EMBL" id="GJE99536.1"/>
    </source>
</evidence>
<keyword evidence="3" id="KW-1185">Reference proteome</keyword>
<dbReference type="AlphaFoldDB" id="A0A9P3LLH3"/>
<feature type="compositionally biased region" description="Polar residues" evidence="1">
    <location>
        <begin position="90"/>
        <end position="105"/>
    </location>
</feature>
<feature type="region of interest" description="Disordered" evidence="1">
    <location>
        <begin position="90"/>
        <end position="110"/>
    </location>
</feature>
<gene>
    <name evidence="2" type="ORF">PsYK624_158030</name>
</gene>
<organism evidence="2 3">
    <name type="scientific">Phanerochaete sordida</name>
    <dbReference type="NCBI Taxonomy" id="48140"/>
    <lineage>
        <taxon>Eukaryota</taxon>
        <taxon>Fungi</taxon>
        <taxon>Dikarya</taxon>
        <taxon>Basidiomycota</taxon>
        <taxon>Agaricomycotina</taxon>
        <taxon>Agaricomycetes</taxon>
        <taxon>Polyporales</taxon>
        <taxon>Phanerochaetaceae</taxon>
        <taxon>Phanerochaete</taxon>
    </lineage>
</organism>
<dbReference type="Proteomes" id="UP000703269">
    <property type="component" value="Unassembled WGS sequence"/>
</dbReference>
<feature type="region of interest" description="Disordered" evidence="1">
    <location>
        <begin position="1"/>
        <end position="20"/>
    </location>
</feature>
<proteinExistence type="predicted"/>
<protein>
    <submittedName>
        <fullName evidence="2">Uncharacterized protein</fullName>
    </submittedName>
</protein>
<dbReference type="EMBL" id="BPQB01000112">
    <property type="protein sequence ID" value="GJE99536.1"/>
    <property type="molecule type" value="Genomic_DNA"/>
</dbReference>
<reference evidence="2 3" key="1">
    <citation type="submission" date="2021-08" db="EMBL/GenBank/DDBJ databases">
        <title>Draft Genome Sequence of Phanerochaete sordida strain YK-624.</title>
        <authorList>
            <person name="Mori T."/>
            <person name="Dohra H."/>
            <person name="Suzuki T."/>
            <person name="Kawagishi H."/>
            <person name="Hirai H."/>
        </authorList>
    </citation>
    <scope>NUCLEOTIDE SEQUENCE [LARGE SCALE GENOMIC DNA]</scope>
    <source>
        <strain evidence="2 3">YK-624</strain>
    </source>
</reference>
<name>A0A9P3LLH3_9APHY</name>